<evidence type="ECO:0000313" key="2">
    <source>
        <dbReference type="Proteomes" id="UP001345691"/>
    </source>
</evidence>
<dbReference type="EMBL" id="JAVRRF010000022">
    <property type="protein sequence ID" value="KAK5054787.1"/>
    <property type="molecule type" value="Genomic_DNA"/>
</dbReference>
<protein>
    <submittedName>
        <fullName evidence="1">Uncharacterized protein</fullName>
    </submittedName>
</protein>
<reference evidence="1 2" key="1">
    <citation type="submission" date="2023-08" db="EMBL/GenBank/DDBJ databases">
        <title>Black Yeasts Isolated from many extreme environments.</title>
        <authorList>
            <person name="Coleine C."/>
            <person name="Stajich J.E."/>
            <person name="Selbmann L."/>
        </authorList>
    </citation>
    <scope>NUCLEOTIDE SEQUENCE [LARGE SCALE GENOMIC DNA]</scope>
    <source>
        <strain evidence="1 2">CCFEE 6328</strain>
    </source>
</reference>
<proteinExistence type="predicted"/>
<sequence>MWRGAQKFAKEYQALSGVRTALFTGTSAVAVMWYKGTSIEGTVQKHEALLEDHGIKLSNVERSIGGIEKSIGVIEKMTESRQHNPVLDKYYGKSPHDKSMDDAKAAKVVVSAPFPIDGVEVVQDDGGQGQNDEKKA</sequence>
<evidence type="ECO:0000313" key="1">
    <source>
        <dbReference type="EMBL" id="KAK5054787.1"/>
    </source>
</evidence>
<keyword evidence="2" id="KW-1185">Reference proteome</keyword>
<dbReference type="Proteomes" id="UP001345691">
    <property type="component" value="Unassembled WGS sequence"/>
</dbReference>
<organism evidence="1 2">
    <name type="scientific">Exophiala sideris</name>
    <dbReference type="NCBI Taxonomy" id="1016849"/>
    <lineage>
        <taxon>Eukaryota</taxon>
        <taxon>Fungi</taxon>
        <taxon>Dikarya</taxon>
        <taxon>Ascomycota</taxon>
        <taxon>Pezizomycotina</taxon>
        <taxon>Eurotiomycetes</taxon>
        <taxon>Chaetothyriomycetidae</taxon>
        <taxon>Chaetothyriales</taxon>
        <taxon>Herpotrichiellaceae</taxon>
        <taxon>Exophiala</taxon>
    </lineage>
</organism>
<gene>
    <name evidence="1" type="ORF">LTR69_008694</name>
</gene>
<comment type="caution">
    <text evidence="1">The sequence shown here is derived from an EMBL/GenBank/DDBJ whole genome shotgun (WGS) entry which is preliminary data.</text>
</comment>
<accession>A0ABR0J238</accession>
<name>A0ABR0J238_9EURO</name>